<name>A0ACB0L9X3_TRIPR</name>
<accession>A0ACB0L9X3</accession>
<protein>
    <submittedName>
        <fullName evidence="1">Uncharacterized protein</fullName>
    </submittedName>
</protein>
<keyword evidence="2" id="KW-1185">Reference proteome</keyword>
<dbReference type="EMBL" id="CASHSV030000513">
    <property type="protein sequence ID" value="CAJ2666193.1"/>
    <property type="molecule type" value="Genomic_DNA"/>
</dbReference>
<proteinExistence type="predicted"/>
<sequence>MVSGYKLSNVSSVNGAGTSNSQNKGYQNDTLNPYFLHPNENLNLALVSPLLSSPNYHSWSRAMTMALRSKNKMHFINGTLPRPDDNDRDSLGYRCNTMLLSWLNNSVNPEISQSILWLDSASKIWQELKEIFYQSDVFCISDLQKEISSLKQGDSKISTYYTSLKKLWQELDNFRPIPESHCDHNCAHDCASIAKIKSYKDSLGFRLRKSL</sequence>
<comment type="caution">
    <text evidence="1">The sequence shown here is derived from an EMBL/GenBank/DDBJ whole genome shotgun (WGS) entry which is preliminary data.</text>
</comment>
<dbReference type="Proteomes" id="UP001177021">
    <property type="component" value="Unassembled WGS sequence"/>
</dbReference>
<organism evidence="1 2">
    <name type="scientific">Trifolium pratense</name>
    <name type="common">Red clover</name>
    <dbReference type="NCBI Taxonomy" id="57577"/>
    <lineage>
        <taxon>Eukaryota</taxon>
        <taxon>Viridiplantae</taxon>
        <taxon>Streptophyta</taxon>
        <taxon>Embryophyta</taxon>
        <taxon>Tracheophyta</taxon>
        <taxon>Spermatophyta</taxon>
        <taxon>Magnoliopsida</taxon>
        <taxon>eudicotyledons</taxon>
        <taxon>Gunneridae</taxon>
        <taxon>Pentapetalae</taxon>
        <taxon>rosids</taxon>
        <taxon>fabids</taxon>
        <taxon>Fabales</taxon>
        <taxon>Fabaceae</taxon>
        <taxon>Papilionoideae</taxon>
        <taxon>50 kb inversion clade</taxon>
        <taxon>NPAAA clade</taxon>
        <taxon>Hologalegina</taxon>
        <taxon>IRL clade</taxon>
        <taxon>Trifolieae</taxon>
        <taxon>Trifolium</taxon>
    </lineage>
</organism>
<evidence type="ECO:0000313" key="2">
    <source>
        <dbReference type="Proteomes" id="UP001177021"/>
    </source>
</evidence>
<reference evidence="1" key="1">
    <citation type="submission" date="2023-10" db="EMBL/GenBank/DDBJ databases">
        <authorList>
            <person name="Rodriguez Cubillos JULIANA M."/>
            <person name="De Vega J."/>
        </authorList>
    </citation>
    <scope>NUCLEOTIDE SEQUENCE</scope>
</reference>
<gene>
    <name evidence="1" type="ORF">MILVUS5_LOCUS31029</name>
</gene>
<evidence type="ECO:0000313" key="1">
    <source>
        <dbReference type="EMBL" id="CAJ2666193.1"/>
    </source>
</evidence>